<evidence type="ECO:0000313" key="1">
    <source>
        <dbReference type="EMBL" id="KAJ1673403.1"/>
    </source>
</evidence>
<feature type="non-terminal residue" evidence="1">
    <location>
        <position position="513"/>
    </location>
</feature>
<proteinExistence type="predicted"/>
<keyword evidence="2" id="KW-1185">Reference proteome</keyword>
<protein>
    <submittedName>
        <fullName evidence="1">Uncharacterized protein</fullName>
    </submittedName>
</protein>
<name>A0ACC1HE60_9FUNG</name>
<organism evidence="1 2">
    <name type="scientific">Spiromyces aspiralis</name>
    <dbReference type="NCBI Taxonomy" id="68401"/>
    <lineage>
        <taxon>Eukaryota</taxon>
        <taxon>Fungi</taxon>
        <taxon>Fungi incertae sedis</taxon>
        <taxon>Zoopagomycota</taxon>
        <taxon>Kickxellomycotina</taxon>
        <taxon>Kickxellomycetes</taxon>
        <taxon>Kickxellales</taxon>
        <taxon>Kickxellaceae</taxon>
        <taxon>Spiromyces</taxon>
    </lineage>
</organism>
<dbReference type="Proteomes" id="UP001145114">
    <property type="component" value="Unassembled WGS sequence"/>
</dbReference>
<accession>A0ACC1HE60</accession>
<reference evidence="1" key="1">
    <citation type="submission" date="2022-06" db="EMBL/GenBank/DDBJ databases">
        <title>Phylogenomic reconstructions and comparative analyses of Kickxellomycotina fungi.</title>
        <authorList>
            <person name="Reynolds N.K."/>
            <person name="Stajich J.E."/>
            <person name="Barry K."/>
            <person name="Grigoriev I.V."/>
            <person name="Crous P."/>
            <person name="Smith M.E."/>
        </authorList>
    </citation>
    <scope>NUCLEOTIDE SEQUENCE</scope>
    <source>
        <strain evidence="1">RSA 2271</strain>
    </source>
</reference>
<sequence length="513" mass="54966">ATRSASKATDPATSTLADMAAPSTEASNNGDSNKAHVPVTQTPKGDKPGSGEASQEGPELAPPAPPKARSRSVSSQPRSEKDIDADTGVVQPRAKPVHVYSTRRRSLRRSATLDADGDADHAAIMVGDEKEEGNLMPPGPQQQMQNDGSGSGGDGDDDNNNNNRMHIGMTVPAVEADPDRNVATRGDTSEGIGSVSMPDRPSEFQGQEALSAADMAASGDSEHHIPALLNMPFAGEKSEHEDTSQFFDDVFEEIDDSNELAEIFSWEGAQDHRATKAERTLNGVAGNQLDSSVPLDDDDTDRNEMLSDSDGSEMFEDAIDDEMRVLETGTLEEPREFRPMSQTGGNDAAKTAADHKEPSDPAPAGLKATPKRASSTRQQQGHGRARGTSIIQRLRGDTRRKSMPRRTRQLDSMEVSPKKRAGIDGAGGDRVKAADQMTPITPEQASQAEEAYRKEYVLPSPSPRLFLTLEACEKYSLRSYIAGFDGFEPVINAKDYVVSSSVAPTVQPSPLAI</sequence>
<comment type="caution">
    <text evidence="1">The sequence shown here is derived from an EMBL/GenBank/DDBJ whole genome shotgun (WGS) entry which is preliminary data.</text>
</comment>
<gene>
    <name evidence="1" type="ORF">EV182_005302</name>
</gene>
<dbReference type="EMBL" id="JAMZIH010006989">
    <property type="protein sequence ID" value="KAJ1673403.1"/>
    <property type="molecule type" value="Genomic_DNA"/>
</dbReference>
<feature type="non-terminal residue" evidence="1">
    <location>
        <position position="1"/>
    </location>
</feature>
<evidence type="ECO:0000313" key="2">
    <source>
        <dbReference type="Proteomes" id="UP001145114"/>
    </source>
</evidence>